<accession>A0ABQ9HTC4</accession>
<keyword evidence="3" id="KW-1185">Reference proteome</keyword>
<evidence type="ECO:0000313" key="3">
    <source>
        <dbReference type="Proteomes" id="UP001159363"/>
    </source>
</evidence>
<evidence type="ECO:0000313" key="2">
    <source>
        <dbReference type="EMBL" id="KAJ8887591.1"/>
    </source>
</evidence>
<comment type="caution">
    <text evidence="2">The sequence shown here is derived from an EMBL/GenBank/DDBJ whole genome shotgun (WGS) entry which is preliminary data.</text>
</comment>
<feature type="region of interest" description="Disordered" evidence="1">
    <location>
        <begin position="609"/>
        <end position="628"/>
    </location>
</feature>
<dbReference type="Proteomes" id="UP001159363">
    <property type="component" value="Chromosome X"/>
</dbReference>
<name>A0ABQ9HTC4_9NEOP</name>
<reference evidence="2 3" key="1">
    <citation type="submission" date="2023-02" db="EMBL/GenBank/DDBJ databases">
        <title>LHISI_Scaffold_Assembly.</title>
        <authorList>
            <person name="Stuart O.P."/>
            <person name="Cleave R."/>
            <person name="Magrath M.J.L."/>
            <person name="Mikheyev A.S."/>
        </authorList>
    </citation>
    <scope>NUCLEOTIDE SEQUENCE [LARGE SCALE GENOMIC DNA]</scope>
    <source>
        <strain evidence="2">Daus_M_001</strain>
        <tissue evidence="2">Leg muscle</tissue>
    </source>
</reference>
<evidence type="ECO:0000256" key="1">
    <source>
        <dbReference type="SAM" id="MobiDB-lite"/>
    </source>
</evidence>
<gene>
    <name evidence="2" type="ORF">PR048_013808</name>
</gene>
<proteinExistence type="predicted"/>
<organism evidence="2 3">
    <name type="scientific">Dryococelus australis</name>
    <dbReference type="NCBI Taxonomy" id="614101"/>
    <lineage>
        <taxon>Eukaryota</taxon>
        <taxon>Metazoa</taxon>
        <taxon>Ecdysozoa</taxon>
        <taxon>Arthropoda</taxon>
        <taxon>Hexapoda</taxon>
        <taxon>Insecta</taxon>
        <taxon>Pterygota</taxon>
        <taxon>Neoptera</taxon>
        <taxon>Polyneoptera</taxon>
        <taxon>Phasmatodea</taxon>
        <taxon>Verophasmatodea</taxon>
        <taxon>Anareolatae</taxon>
        <taxon>Phasmatidae</taxon>
        <taxon>Eurycanthinae</taxon>
        <taxon>Dryococelus</taxon>
    </lineage>
</organism>
<sequence length="688" mass="77556">MEILPISKPHTSSEVALSFSSHSVRPRFEPGSAHPHVDFPTFPELTPGECWDDSVLQASGAVLYWRLLFFNLKNKLRCYLSPDCAWYEANYIKSDTKICFTPKSLGVDGRCILLVSNLVYFPASTFHSNSHAHLNVHVSPSFYLRGQEHVSTGASLRMQGTEAGSDTGCLAPHHSYARGVHCFRQRVVLCKLDLYEYLQMRNSGLFRGLQQHTPAKWRYKTATCSNVVRRAAPGNLPANRHYNQWREFLSTQKPIRDKFRHQILAQPIKEPILATPEFVACGPMKVKRGERGVLPEWKVRGKREMTEKTRRPARFPLAKIRERLRQESNSLWSTRCLTPPGERCPIVSFDCDSRQPMITIVSTTRLVDDRNTARESGALHVKATRRWMRRVGRSHSAVHGSRTRAGWLGNSRGSVAAIISSDRPINPYLLFSHTSRLLKFASHGVQFVTSFSPISASIYAIMYSDVRPQLRRFVPASGYTVFASMDLPETLLEPARLLASHQGELNPRQDHSWIFACGNLGEHSRGSLVSPTRTFRRCSILTSFHPDRLSRPGCQEPPQSLSSTQIGKHPDLHGVLIAADNAVRMNRYYLWCSADGLVRKFLGTGTHLERPQWSSGQMTRPQPRRTGLDSLRGRSRIFACGNCAGRSRWSAGLLGDRPPLTSATLIGSQYLPVKSRRNLFTLPLLKPI</sequence>
<dbReference type="EMBL" id="JARBHB010000004">
    <property type="protein sequence ID" value="KAJ8887591.1"/>
    <property type="molecule type" value="Genomic_DNA"/>
</dbReference>
<protein>
    <submittedName>
        <fullName evidence="2">Uncharacterized protein</fullName>
    </submittedName>
</protein>